<protein>
    <recommendedName>
        <fullName evidence="1">PB1-like domain-containing protein</fullName>
    </recommendedName>
</protein>
<evidence type="ECO:0000313" key="2">
    <source>
        <dbReference type="EMBL" id="KAL0011416.1"/>
    </source>
</evidence>
<dbReference type="EMBL" id="JAZDWU010000002">
    <property type="protein sequence ID" value="KAL0011416.1"/>
    <property type="molecule type" value="Genomic_DNA"/>
</dbReference>
<comment type="caution">
    <text evidence="2">The sequence shown here is derived from an EMBL/GenBank/DDBJ whole genome shotgun (WGS) entry which is preliminary data.</text>
</comment>
<feature type="domain" description="PB1-like" evidence="1">
    <location>
        <begin position="7"/>
        <end position="106"/>
    </location>
</feature>
<keyword evidence="3" id="KW-1185">Reference proteome</keyword>
<name>A0AAW2DQX4_9ROSI</name>
<proteinExistence type="predicted"/>
<dbReference type="InterPro" id="IPR058594">
    <property type="entry name" value="PB1-like_dom_pln"/>
</dbReference>
<dbReference type="Proteomes" id="UP001459277">
    <property type="component" value="Unassembled WGS sequence"/>
</dbReference>
<dbReference type="AlphaFoldDB" id="A0AAW2DQX4"/>
<accession>A0AAW2DQX4</accession>
<reference evidence="2 3" key="1">
    <citation type="submission" date="2024-01" db="EMBL/GenBank/DDBJ databases">
        <title>A telomere-to-telomere, gap-free genome of sweet tea (Lithocarpus litseifolius).</title>
        <authorList>
            <person name="Zhou J."/>
        </authorList>
    </citation>
    <scope>NUCLEOTIDE SEQUENCE [LARGE SCALE GENOMIC DNA]</scope>
    <source>
        <strain evidence="2">Zhou-2022a</strain>
        <tissue evidence="2">Leaf</tissue>
    </source>
</reference>
<sequence>MESLCWMDEHFTLHVHHGGHFTWDPQVYVGGTVDIVDNCDPDKWSKVEIESICREFGYTAVDKLWFKMPGVNPERANFHQVVDDDAAMFMTDLVKGYGEIYVFVEHPVHEPLEPLDGKALEVFVGDQQNEDVVYCVSSDSELPSDHYYEYAEYENDNENDDEEYRPDFSQFGGHDNVEFTNVDHGELHEVDVEQFVLGGLAKHQLLMTKLRKIVRMRGVT</sequence>
<evidence type="ECO:0000259" key="1">
    <source>
        <dbReference type="Pfam" id="PF26130"/>
    </source>
</evidence>
<gene>
    <name evidence="2" type="ORF">SO802_006524</name>
</gene>
<evidence type="ECO:0000313" key="3">
    <source>
        <dbReference type="Proteomes" id="UP001459277"/>
    </source>
</evidence>
<organism evidence="2 3">
    <name type="scientific">Lithocarpus litseifolius</name>
    <dbReference type="NCBI Taxonomy" id="425828"/>
    <lineage>
        <taxon>Eukaryota</taxon>
        <taxon>Viridiplantae</taxon>
        <taxon>Streptophyta</taxon>
        <taxon>Embryophyta</taxon>
        <taxon>Tracheophyta</taxon>
        <taxon>Spermatophyta</taxon>
        <taxon>Magnoliopsida</taxon>
        <taxon>eudicotyledons</taxon>
        <taxon>Gunneridae</taxon>
        <taxon>Pentapetalae</taxon>
        <taxon>rosids</taxon>
        <taxon>fabids</taxon>
        <taxon>Fagales</taxon>
        <taxon>Fagaceae</taxon>
        <taxon>Lithocarpus</taxon>
    </lineage>
</organism>
<dbReference type="Pfam" id="PF26130">
    <property type="entry name" value="PB1-like"/>
    <property type="match status" value="1"/>
</dbReference>